<organism evidence="1 2">
    <name type="scientific">Coniosporium uncinatum</name>
    <dbReference type="NCBI Taxonomy" id="93489"/>
    <lineage>
        <taxon>Eukaryota</taxon>
        <taxon>Fungi</taxon>
        <taxon>Dikarya</taxon>
        <taxon>Ascomycota</taxon>
        <taxon>Pezizomycotina</taxon>
        <taxon>Dothideomycetes</taxon>
        <taxon>Dothideomycetes incertae sedis</taxon>
        <taxon>Coniosporium</taxon>
    </lineage>
</organism>
<name>A0ACC3D2I3_9PEZI</name>
<comment type="caution">
    <text evidence="1">The sequence shown here is derived from an EMBL/GenBank/DDBJ whole genome shotgun (WGS) entry which is preliminary data.</text>
</comment>
<accession>A0ACC3D2I3</accession>
<evidence type="ECO:0000313" key="2">
    <source>
        <dbReference type="Proteomes" id="UP001186974"/>
    </source>
</evidence>
<dbReference type="EMBL" id="JAWDJW010008208">
    <property type="protein sequence ID" value="KAK3060903.1"/>
    <property type="molecule type" value="Genomic_DNA"/>
</dbReference>
<protein>
    <submittedName>
        <fullName evidence="1">Uncharacterized protein</fullName>
    </submittedName>
</protein>
<evidence type="ECO:0000313" key="1">
    <source>
        <dbReference type="EMBL" id="KAK3060903.1"/>
    </source>
</evidence>
<proteinExistence type="predicted"/>
<sequence length="199" mass="21693">MHVVVLGAGPCGLLLTVRLAKAGIKVTLLEANSKLDDRPRAGIHAPCAVLEFMRAGVLDDIRAQGFIPGDIVWRTLDGKPVLEWKDSTQAAKPEAMTTLPQGMLGAIMYKHAVASPNESVKFDHEVLNVHQDERRAWVTTQLPNGSQEEFYGDYVVGTDGANSQVRKSLFGDIFNGHTRNAQIVATDVCSTFDIPLDCH</sequence>
<keyword evidence="2" id="KW-1185">Reference proteome</keyword>
<dbReference type="Proteomes" id="UP001186974">
    <property type="component" value="Unassembled WGS sequence"/>
</dbReference>
<reference evidence="1" key="1">
    <citation type="submission" date="2024-09" db="EMBL/GenBank/DDBJ databases">
        <title>Black Yeasts Isolated from many extreme environments.</title>
        <authorList>
            <person name="Coleine C."/>
            <person name="Stajich J.E."/>
            <person name="Selbmann L."/>
        </authorList>
    </citation>
    <scope>NUCLEOTIDE SEQUENCE</scope>
    <source>
        <strain evidence="1">CCFEE 5737</strain>
    </source>
</reference>
<gene>
    <name evidence="1" type="ORF">LTS18_007454</name>
</gene>